<gene>
    <name evidence="1" type="ORF">PVAP13_3NG179383</name>
</gene>
<comment type="caution">
    <text evidence="1">The sequence shown here is derived from an EMBL/GenBank/DDBJ whole genome shotgun (WGS) entry which is preliminary data.</text>
</comment>
<dbReference type="Proteomes" id="UP000823388">
    <property type="component" value="Chromosome 3N"/>
</dbReference>
<dbReference type="AlphaFoldDB" id="A0A8T0U669"/>
<keyword evidence="2" id="KW-1185">Reference proteome</keyword>
<dbReference type="EMBL" id="CM029042">
    <property type="protein sequence ID" value="KAG2617245.1"/>
    <property type="molecule type" value="Genomic_DNA"/>
</dbReference>
<protein>
    <submittedName>
        <fullName evidence="1">Uncharacterized protein</fullName>
    </submittedName>
</protein>
<evidence type="ECO:0000313" key="2">
    <source>
        <dbReference type="Proteomes" id="UP000823388"/>
    </source>
</evidence>
<organism evidence="1 2">
    <name type="scientific">Panicum virgatum</name>
    <name type="common">Blackwell switchgrass</name>
    <dbReference type="NCBI Taxonomy" id="38727"/>
    <lineage>
        <taxon>Eukaryota</taxon>
        <taxon>Viridiplantae</taxon>
        <taxon>Streptophyta</taxon>
        <taxon>Embryophyta</taxon>
        <taxon>Tracheophyta</taxon>
        <taxon>Spermatophyta</taxon>
        <taxon>Magnoliopsida</taxon>
        <taxon>Liliopsida</taxon>
        <taxon>Poales</taxon>
        <taxon>Poaceae</taxon>
        <taxon>PACMAD clade</taxon>
        <taxon>Panicoideae</taxon>
        <taxon>Panicodae</taxon>
        <taxon>Paniceae</taxon>
        <taxon>Panicinae</taxon>
        <taxon>Panicum</taxon>
        <taxon>Panicum sect. Hiantes</taxon>
    </lineage>
</organism>
<reference evidence="1" key="1">
    <citation type="submission" date="2020-05" db="EMBL/GenBank/DDBJ databases">
        <title>WGS assembly of Panicum virgatum.</title>
        <authorList>
            <person name="Lovell J.T."/>
            <person name="Jenkins J."/>
            <person name="Shu S."/>
            <person name="Juenger T.E."/>
            <person name="Schmutz J."/>
        </authorList>
    </citation>
    <scope>NUCLEOTIDE SEQUENCE</scope>
    <source>
        <strain evidence="1">AP13</strain>
    </source>
</reference>
<accession>A0A8T0U669</accession>
<proteinExistence type="predicted"/>
<name>A0A8T0U669_PANVG</name>
<sequence>MASAQARASVNWEDIKLRTLEKLQELLHFHPDVTCSLRMRELQCTPTASEITPLGYLSQSPFNFFALALFRGECKPAVGCAS</sequence>
<evidence type="ECO:0000313" key="1">
    <source>
        <dbReference type="EMBL" id="KAG2617245.1"/>
    </source>
</evidence>